<protein>
    <submittedName>
        <fullName evidence="19">Uncharacterized protein</fullName>
    </submittedName>
</protein>
<dbReference type="Gene3D" id="3.30.430.20">
    <property type="entry name" value="Gnk2 domain, C-X8-C-X2-C motif"/>
    <property type="match status" value="2"/>
</dbReference>
<proteinExistence type="predicted"/>
<dbReference type="PANTHER" id="PTHR27002">
    <property type="entry name" value="RECEPTOR-LIKE SERINE/THREONINE-PROTEIN KINASE SD1-8"/>
    <property type="match status" value="1"/>
</dbReference>
<dbReference type="InterPro" id="IPR000719">
    <property type="entry name" value="Prot_kinase_dom"/>
</dbReference>
<evidence type="ECO:0000256" key="4">
    <source>
        <dbReference type="ARBA" id="ARBA00022692"/>
    </source>
</evidence>
<dbReference type="Pfam" id="PF01657">
    <property type="entry name" value="Stress-antifung"/>
    <property type="match status" value="2"/>
</dbReference>
<dbReference type="InterPro" id="IPR002902">
    <property type="entry name" value="GNK2"/>
</dbReference>
<dbReference type="FunFam" id="3.30.430.20:FF:000006">
    <property type="entry name" value="Receptor-like serine-threonine protein kinase"/>
    <property type="match status" value="1"/>
</dbReference>
<evidence type="ECO:0000256" key="13">
    <source>
        <dbReference type="ARBA" id="ARBA00023157"/>
    </source>
</evidence>
<dbReference type="InterPro" id="IPR038408">
    <property type="entry name" value="GNK2_sf"/>
</dbReference>
<dbReference type="GO" id="GO:0004674">
    <property type="term" value="F:protein serine/threonine kinase activity"/>
    <property type="evidence" value="ECO:0007669"/>
    <property type="project" value="UniProtKB-KW"/>
</dbReference>
<keyword evidence="7 15" id="KW-0547">Nucleotide-binding</keyword>
<evidence type="ECO:0000313" key="20">
    <source>
        <dbReference type="Proteomes" id="UP000823388"/>
    </source>
</evidence>
<evidence type="ECO:0000256" key="16">
    <source>
        <dbReference type="SAM" id="Phobius"/>
    </source>
</evidence>
<keyword evidence="2" id="KW-0723">Serine/threonine-protein kinase</keyword>
<feature type="binding site" evidence="15">
    <location>
        <position position="452"/>
    </location>
    <ligand>
        <name>ATP</name>
        <dbReference type="ChEBI" id="CHEBI:30616"/>
    </ligand>
</feature>
<feature type="domain" description="Gnk2-homologous" evidence="18">
    <location>
        <begin position="73"/>
        <end position="175"/>
    </location>
</feature>
<keyword evidence="13" id="KW-1015">Disulfide bond</keyword>
<dbReference type="InterPro" id="IPR008271">
    <property type="entry name" value="Ser/Thr_kinase_AS"/>
</dbReference>
<evidence type="ECO:0000256" key="14">
    <source>
        <dbReference type="ARBA" id="ARBA00023180"/>
    </source>
</evidence>
<keyword evidence="12 16" id="KW-0472">Membrane</keyword>
<dbReference type="PROSITE" id="PS50011">
    <property type="entry name" value="PROTEIN_KINASE_DOM"/>
    <property type="match status" value="1"/>
</dbReference>
<dbReference type="InterPro" id="IPR011009">
    <property type="entry name" value="Kinase-like_dom_sf"/>
</dbReference>
<keyword evidence="14" id="KW-0325">Glycoprotein</keyword>
<dbReference type="GO" id="GO:0005886">
    <property type="term" value="C:plasma membrane"/>
    <property type="evidence" value="ECO:0007669"/>
    <property type="project" value="TreeGrafter"/>
</dbReference>
<evidence type="ECO:0000256" key="7">
    <source>
        <dbReference type="ARBA" id="ARBA00022741"/>
    </source>
</evidence>
<dbReference type="SUPFAM" id="SSF56112">
    <property type="entry name" value="Protein kinase-like (PK-like)"/>
    <property type="match status" value="1"/>
</dbReference>
<dbReference type="CDD" id="cd23509">
    <property type="entry name" value="Gnk2-like"/>
    <property type="match status" value="2"/>
</dbReference>
<evidence type="ECO:0000256" key="9">
    <source>
        <dbReference type="ARBA" id="ARBA00022821"/>
    </source>
</evidence>
<dbReference type="PROSITE" id="PS00107">
    <property type="entry name" value="PROTEIN_KINASE_ATP"/>
    <property type="match status" value="1"/>
</dbReference>
<accession>A0A8T0WJA5</accession>
<evidence type="ECO:0000313" key="19">
    <source>
        <dbReference type="EMBL" id="KAG2645876.1"/>
    </source>
</evidence>
<evidence type="ECO:0000256" key="8">
    <source>
        <dbReference type="ARBA" id="ARBA00022777"/>
    </source>
</evidence>
<comment type="caution">
    <text evidence="19">The sequence shown here is derived from an EMBL/GenBank/DDBJ whole genome shotgun (WGS) entry which is preliminary data.</text>
</comment>
<evidence type="ECO:0000256" key="15">
    <source>
        <dbReference type="PROSITE-ProRule" id="PRU10141"/>
    </source>
</evidence>
<dbReference type="FunFam" id="3.30.430.20:FF:000004">
    <property type="entry name" value="Receptor-like serine-threonine protein kinase"/>
    <property type="match status" value="1"/>
</dbReference>
<dbReference type="Gene3D" id="1.10.510.10">
    <property type="entry name" value="Transferase(Phosphotransferase) domain 1"/>
    <property type="match status" value="1"/>
</dbReference>
<dbReference type="Gene3D" id="3.30.200.20">
    <property type="entry name" value="Phosphorylase Kinase, domain 1"/>
    <property type="match status" value="1"/>
</dbReference>
<keyword evidence="10 15" id="KW-0067">ATP-binding</keyword>
<evidence type="ECO:0000256" key="1">
    <source>
        <dbReference type="ARBA" id="ARBA00004167"/>
    </source>
</evidence>
<evidence type="ECO:0000259" key="18">
    <source>
        <dbReference type="PROSITE" id="PS51473"/>
    </source>
</evidence>
<dbReference type="EMBL" id="CM029039">
    <property type="protein sequence ID" value="KAG2645876.1"/>
    <property type="molecule type" value="Genomic_DNA"/>
</dbReference>
<keyword evidence="4 16" id="KW-0812">Transmembrane</keyword>
<sequence>MGPTNSQPSLPPPVPSFRIGGFLHRFFTPPAADPDQHHAAGPAMIVHPRLPPYLAAAAALFLASALAPPAAGDPFGQVCGASGNYTLNDTYQANIQRLAATLPKNASQALFAKASLGVVPDVVYALALCRGDVNASACASCVATAFSDAQQLCAYNRDATVFYDPCLLRYSNQNFLDSINSGGNVLFVLMPSRNVTTSGIQYVAVTSVLDTGDPILILLNTQNVTSPFRVFDAAVAVLVNATARYAAADASRRFGTAVEAFQTFDSQNPRIYGLAQCTPDMTAADCRTCLAGMTQMGPQYFSGKQGGRILGLRCNYRYEQYPFFSGGPLLQLPEPPVGAPAPVNATPTPATTTRGRGNRTARVLAIILLIVIMMLGTVVVFYRLWRRRKKPAGKLLLIVNPEDIRSIDSLMIDLPTLRATTENFDEGKKLGEGGFGAVYKGVLPNGREIAVKRLSQSSRQGMKELKTELVLVAKLQHKNLVRLVGICLEEPEKLLVYEYMPNNSLDTFLFDPDKSNELDLDKRFMIINGIAQGLQYLHEESQLKIVHRDLKASNVLLDSDFNPKISDFGLARLFGSDQSQYVTNRVVGTYGYMAPEYAMRGHYSIKSDVFSFGVLMLEIVAGRRNGGSYGSEQHDHLLSLVWGHWTMGTVLEIMDSSLSDHPSVDQMLKCIHIGLLCVQHNPADRPMMSTVNTMLNSSTVPRQAPSRPAFCFQKSGTSQCTSRSEVSANEVTITELEAR</sequence>
<evidence type="ECO:0000256" key="2">
    <source>
        <dbReference type="ARBA" id="ARBA00022527"/>
    </source>
</evidence>
<evidence type="ECO:0000256" key="11">
    <source>
        <dbReference type="ARBA" id="ARBA00022989"/>
    </source>
</evidence>
<evidence type="ECO:0000256" key="6">
    <source>
        <dbReference type="ARBA" id="ARBA00022737"/>
    </source>
</evidence>
<reference evidence="19" key="1">
    <citation type="submission" date="2020-05" db="EMBL/GenBank/DDBJ databases">
        <title>WGS assembly of Panicum virgatum.</title>
        <authorList>
            <person name="Lovell J.T."/>
            <person name="Jenkins J."/>
            <person name="Shu S."/>
            <person name="Juenger T.E."/>
            <person name="Schmutz J."/>
        </authorList>
    </citation>
    <scope>NUCLEOTIDE SEQUENCE</scope>
    <source>
        <strain evidence="19">AP13</strain>
    </source>
</reference>
<dbReference type="CDD" id="cd14066">
    <property type="entry name" value="STKc_IRAK"/>
    <property type="match status" value="1"/>
</dbReference>
<evidence type="ECO:0000256" key="3">
    <source>
        <dbReference type="ARBA" id="ARBA00022679"/>
    </source>
</evidence>
<feature type="transmembrane region" description="Helical" evidence="16">
    <location>
        <begin position="363"/>
        <end position="385"/>
    </location>
</feature>
<feature type="domain" description="Protein kinase" evidence="17">
    <location>
        <begin position="424"/>
        <end position="695"/>
    </location>
</feature>
<dbReference type="FunFam" id="3.30.200.20:FF:000142">
    <property type="entry name" value="Cysteine-rich receptor-like protein kinase 10"/>
    <property type="match status" value="1"/>
</dbReference>
<dbReference type="Pfam" id="PF07714">
    <property type="entry name" value="PK_Tyr_Ser-Thr"/>
    <property type="match status" value="1"/>
</dbReference>
<name>A0A8T0WJA5_PANVG</name>
<organism evidence="19 20">
    <name type="scientific">Panicum virgatum</name>
    <name type="common">Blackwell switchgrass</name>
    <dbReference type="NCBI Taxonomy" id="38727"/>
    <lineage>
        <taxon>Eukaryota</taxon>
        <taxon>Viridiplantae</taxon>
        <taxon>Streptophyta</taxon>
        <taxon>Embryophyta</taxon>
        <taxon>Tracheophyta</taxon>
        <taxon>Spermatophyta</taxon>
        <taxon>Magnoliopsida</taxon>
        <taxon>Liliopsida</taxon>
        <taxon>Poales</taxon>
        <taxon>Poaceae</taxon>
        <taxon>PACMAD clade</taxon>
        <taxon>Panicoideae</taxon>
        <taxon>Panicodae</taxon>
        <taxon>Paniceae</taxon>
        <taxon>Panicinae</taxon>
        <taxon>Panicum</taxon>
        <taxon>Panicum sect. Hiantes</taxon>
    </lineage>
</organism>
<gene>
    <name evidence="19" type="ORF">PVAP13_2KG463700</name>
</gene>
<dbReference type="Proteomes" id="UP000823388">
    <property type="component" value="Chromosome 2K"/>
</dbReference>
<dbReference type="PROSITE" id="PS00108">
    <property type="entry name" value="PROTEIN_KINASE_ST"/>
    <property type="match status" value="1"/>
</dbReference>
<keyword evidence="9" id="KW-0611">Plant defense</keyword>
<dbReference type="InterPro" id="IPR001245">
    <property type="entry name" value="Ser-Thr/Tyr_kinase_cat_dom"/>
</dbReference>
<keyword evidence="3" id="KW-0808">Transferase</keyword>
<dbReference type="FunFam" id="1.10.510.10:FF:000129">
    <property type="entry name" value="cysteine-rich receptor-like protein kinase 10"/>
    <property type="match status" value="1"/>
</dbReference>
<dbReference type="PANTHER" id="PTHR27002:SF347">
    <property type="entry name" value="OS07G0537000 PROTEIN"/>
    <property type="match status" value="1"/>
</dbReference>
<keyword evidence="8" id="KW-0418">Kinase</keyword>
<evidence type="ECO:0000256" key="12">
    <source>
        <dbReference type="ARBA" id="ARBA00023136"/>
    </source>
</evidence>
<feature type="domain" description="Gnk2-homologous" evidence="18">
    <location>
        <begin position="212"/>
        <end position="323"/>
    </location>
</feature>
<dbReference type="GO" id="GO:0042742">
    <property type="term" value="P:defense response to bacterium"/>
    <property type="evidence" value="ECO:0007669"/>
    <property type="project" value="UniProtKB-ARBA"/>
</dbReference>
<keyword evidence="6" id="KW-0677">Repeat</keyword>
<dbReference type="GO" id="GO:0005524">
    <property type="term" value="F:ATP binding"/>
    <property type="evidence" value="ECO:0007669"/>
    <property type="project" value="UniProtKB-UniRule"/>
</dbReference>
<keyword evidence="11 16" id="KW-1133">Transmembrane helix</keyword>
<dbReference type="SMART" id="SM00220">
    <property type="entry name" value="S_TKc"/>
    <property type="match status" value="1"/>
</dbReference>
<dbReference type="AlphaFoldDB" id="A0A8T0WJA5"/>
<evidence type="ECO:0000256" key="5">
    <source>
        <dbReference type="ARBA" id="ARBA00022729"/>
    </source>
</evidence>
<dbReference type="InterPro" id="IPR017441">
    <property type="entry name" value="Protein_kinase_ATP_BS"/>
</dbReference>
<dbReference type="PROSITE" id="PS51473">
    <property type="entry name" value="GNK2"/>
    <property type="match status" value="2"/>
</dbReference>
<evidence type="ECO:0000259" key="17">
    <source>
        <dbReference type="PROSITE" id="PS50011"/>
    </source>
</evidence>
<keyword evidence="5" id="KW-0732">Signal</keyword>
<keyword evidence="20" id="KW-1185">Reference proteome</keyword>
<comment type="subcellular location">
    <subcellularLocation>
        <location evidence="1">Membrane</location>
        <topology evidence="1">Single-pass membrane protein</topology>
    </subcellularLocation>
</comment>
<evidence type="ECO:0000256" key="10">
    <source>
        <dbReference type="ARBA" id="ARBA00022840"/>
    </source>
</evidence>